<feature type="domain" description="CCD97-like C-terminal" evidence="1">
    <location>
        <begin position="51"/>
        <end position="230"/>
    </location>
</feature>
<dbReference type="Proteomes" id="UP000282087">
    <property type="component" value="Unassembled WGS sequence"/>
</dbReference>
<dbReference type="PANTHER" id="PTHR31840">
    <property type="entry name" value="COILED-COIL DOMAIN-CONTAINING PROTEIN 97"/>
    <property type="match status" value="1"/>
</dbReference>
<evidence type="ECO:0000313" key="5">
    <source>
        <dbReference type="Proteomes" id="UP000286097"/>
    </source>
</evidence>
<dbReference type="PANTHER" id="PTHR31840:SF1">
    <property type="entry name" value="COILED-COIL DOMAIN-CONTAINING PROTEIN 97"/>
    <property type="match status" value="1"/>
</dbReference>
<reference evidence="4 5" key="1">
    <citation type="submission" date="2018-06" db="EMBL/GenBank/DDBJ databases">
        <title>Comparative genomics of downy mildews reveals potential adaptations to biotrophy.</title>
        <authorList>
            <person name="Fletcher K."/>
            <person name="Klosterman S.J."/>
            <person name="Derevnina L."/>
            <person name="Martin F."/>
            <person name="Koike S."/>
            <person name="Reyes Chin-Wo S."/>
            <person name="Mou B."/>
            <person name="Michelmore R."/>
        </authorList>
    </citation>
    <scope>NUCLEOTIDE SEQUENCE [LARGE SCALE GENOMIC DNA]</scope>
    <source>
        <strain evidence="3 5">R13</strain>
        <strain evidence="2 4">R14</strain>
    </source>
</reference>
<dbReference type="VEuPathDB" id="FungiDB:DD237_006493"/>
<evidence type="ECO:0000259" key="1">
    <source>
        <dbReference type="Pfam" id="PF09747"/>
    </source>
</evidence>
<dbReference type="Proteomes" id="UP000286097">
    <property type="component" value="Unassembled WGS sequence"/>
</dbReference>
<keyword evidence="4" id="KW-1185">Reference proteome</keyword>
<dbReference type="AlphaFoldDB" id="A0A3M6VJU9"/>
<evidence type="ECO:0000313" key="4">
    <source>
        <dbReference type="Proteomes" id="UP000282087"/>
    </source>
</evidence>
<sequence length="236" mass="27604">MKQESVDSLDAYMASLALPSSDQSMSMAQARAEYNTNRSAVCNGVFVVVKNRRYRHLQQLLEEDISEDHFFSDAMMQQRSPALFHFYLGQYLGLDRRAKSSSLDETKQTLSSFLMDTCQRSEMEARRMAEQKTWGHFIAADEKREEIRLQHLYEDDNIEKEKEEEEEEEEEGAAVFTTDERRKQLIQIMSTRFLDGEDGEYVNYAEIDADETLDDLVEMQRDAEDRYFADGRDTVY</sequence>
<evidence type="ECO:0000313" key="3">
    <source>
        <dbReference type="EMBL" id="RQM14714.1"/>
    </source>
</evidence>
<dbReference type="STRING" id="542832.A0A3M6VJU9"/>
<comment type="caution">
    <text evidence="2">The sequence shown here is derived from an EMBL/GenBank/DDBJ whole genome shotgun (WGS) entry which is preliminary data.</text>
</comment>
<organism evidence="2 4">
    <name type="scientific">Peronospora effusa</name>
    <dbReference type="NCBI Taxonomy" id="542832"/>
    <lineage>
        <taxon>Eukaryota</taxon>
        <taxon>Sar</taxon>
        <taxon>Stramenopiles</taxon>
        <taxon>Oomycota</taxon>
        <taxon>Peronosporomycetes</taxon>
        <taxon>Peronosporales</taxon>
        <taxon>Peronosporaceae</taxon>
        <taxon>Peronospora</taxon>
    </lineage>
</organism>
<dbReference type="InterPro" id="IPR040233">
    <property type="entry name" value="CCD97-like_C"/>
</dbReference>
<dbReference type="Pfam" id="PF09747">
    <property type="entry name" value="CCD97-like_C"/>
    <property type="match status" value="1"/>
</dbReference>
<dbReference type="InterPro" id="IPR018613">
    <property type="entry name" value="Ccdc97-like"/>
</dbReference>
<dbReference type="EMBL" id="QLLG01000229">
    <property type="protein sequence ID" value="RMX65796.1"/>
    <property type="molecule type" value="Genomic_DNA"/>
</dbReference>
<evidence type="ECO:0000313" key="2">
    <source>
        <dbReference type="EMBL" id="RMX65796.1"/>
    </source>
</evidence>
<accession>A0A3M6VJU9</accession>
<dbReference type="EMBL" id="QKXF01000189">
    <property type="protein sequence ID" value="RQM14714.1"/>
    <property type="molecule type" value="Genomic_DNA"/>
</dbReference>
<proteinExistence type="predicted"/>
<dbReference type="OrthoDB" id="333176at2759"/>
<protein>
    <recommendedName>
        <fullName evidence="1">CCD97-like C-terminal domain-containing protein</fullName>
    </recommendedName>
</protein>
<name>A0A3M6VJU9_9STRA</name>
<gene>
    <name evidence="3" type="ORF">DD237_006493</name>
    <name evidence="2" type="ORF">DD238_006112</name>
</gene>